<dbReference type="Proteomes" id="UP001151699">
    <property type="component" value="Unassembled WGS sequence"/>
</dbReference>
<keyword evidence="3" id="KW-1185">Reference proteome</keyword>
<protein>
    <submittedName>
        <fullName evidence="2">Uncharacterized protein</fullName>
    </submittedName>
</protein>
<dbReference type="AlphaFoldDB" id="A0A9Q0MHG4"/>
<evidence type="ECO:0000313" key="2">
    <source>
        <dbReference type="EMBL" id="KAJ6603015.1"/>
    </source>
</evidence>
<dbReference type="EMBL" id="WJQU01006017">
    <property type="protein sequence ID" value="KAJ6603015.1"/>
    <property type="molecule type" value="Genomic_DNA"/>
</dbReference>
<reference evidence="2" key="1">
    <citation type="submission" date="2022-07" db="EMBL/GenBank/DDBJ databases">
        <authorList>
            <person name="Trinca V."/>
            <person name="Uliana J.V.C."/>
            <person name="Torres T.T."/>
            <person name="Ward R.J."/>
            <person name="Monesi N."/>
        </authorList>
    </citation>
    <scope>NUCLEOTIDE SEQUENCE</scope>
    <source>
        <strain evidence="2">HSMRA1968</strain>
        <tissue evidence="2">Whole embryos</tissue>
    </source>
</reference>
<feature type="compositionally biased region" description="Polar residues" evidence="1">
    <location>
        <begin position="125"/>
        <end position="142"/>
    </location>
</feature>
<accession>A0A9Q0MHG4</accession>
<comment type="caution">
    <text evidence="2">The sequence shown here is derived from an EMBL/GenBank/DDBJ whole genome shotgun (WGS) entry which is preliminary data.</text>
</comment>
<name>A0A9Q0MHG4_9DIPT</name>
<organism evidence="2 3">
    <name type="scientific">Pseudolycoriella hygida</name>
    <dbReference type="NCBI Taxonomy" id="35572"/>
    <lineage>
        <taxon>Eukaryota</taxon>
        <taxon>Metazoa</taxon>
        <taxon>Ecdysozoa</taxon>
        <taxon>Arthropoda</taxon>
        <taxon>Hexapoda</taxon>
        <taxon>Insecta</taxon>
        <taxon>Pterygota</taxon>
        <taxon>Neoptera</taxon>
        <taxon>Endopterygota</taxon>
        <taxon>Diptera</taxon>
        <taxon>Nematocera</taxon>
        <taxon>Sciaroidea</taxon>
        <taxon>Sciaridae</taxon>
        <taxon>Pseudolycoriella</taxon>
    </lineage>
</organism>
<proteinExistence type="predicted"/>
<evidence type="ECO:0000256" key="1">
    <source>
        <dbReference type="SAM" id="MobiDB-lite"/>
    </source>
</evidence>
<gene>
    <name evidence="2" type="ORF">Bhyg_16268</name>
</gene>
<sequence length="162" mass="17635">MDVVPHDGFDNFLEDVPLQNVENYTCSLDINLLDTINVESGTENPRAATITGTSSAMTLEPLIEPENSEQIYNSEMDIDPYAELERFLEGASQSRTEDPTYSQDISLLDMPIHNEIIQIGGGSGTDNPRNDSSTGGVSSSTPEPLFQLFGGMFEGKPNSPKC</sequence>
<evidence type="ECO:0000313" key="3">
    <source>
        <dbReference type="Proteomes" id="UP001151699"/>
    </source>
</evidence>
<feature type="region of interest" description="Disordered" evidence="1">
    <location>
        <begin position="117"/>
        <end position="162"/>
    </location>
</feature>